<evidence type="ECO:0000256" key="1">
    <source>
        <dbReference type="SAM" id="Coils"/>
    </source>
</evidence>
<evidence type="ECO:0000313" key="6">
    <source>
        <dbReference type="EMBL" id="EHL78315.1"/>
    </source>
</evidence>
<dbReference type="InterPro" id="IPR001633">
    <property type="entry name" value="EAL_dom"/>
</dbReference>
<dbReference type="Pfam" id="PF08447">
    <property type="entry name" value="PAS_3"/>
    <property type="match status" value="1"/>
</dbReference>
<dbReference type="Pfam" id="PF00989">
    <property type="entry name" value="PAS"/>
    <property type="match status" value="2"/>
</dbReference>
<dbReference type="InterPro" id="IPR013767">
    <property type="entry name" value="PAS_fold"/>
</dbReference>
<dbReference type="NCBIfam" id="TIGR00229">
    <property type="entry name" value="sensory_box"/>
    <property type="match status" value="3"/>
</dbReference>
<feature type="domain" description="EAL" evidence="4">
    <location>
        <begin position="790"/>
        <end position="1043"/>
    </location>
</feature>
<sequence>MSNSTLLEMIEKAFHQMTDLALLFKVTDGKFQLLTANETAFKAGINKEKYGKFVEEVLPDPYGSNLHDALNKALISARCLECNNRIQSIIGQNVSELAITPIFNSQGKCTHMIVIGRVGNKRKKIEEDFIPLRSIFESFFAATSDGILIMDSNWNIIRANPSFTSLFGWKEEDVVGLPIHHLKLTPGHFEEECHNRTTLLQKENHFLFHRTTWKRKDGRLLHVNTLYSSIKNKNGEIIGFMGIFKEISEQTEKEHQFKESQQYHQSAAKNHPVLIFQLDLKGRILKANHSVEQVTGYRWKDLMNCSFASLITPDSLASAMEHFHAVLQGEIRHYQCSIYNQKKERVLLKLTNIPIIVNNTVTGVLGIAQNMTEQKSSQNERIRAKEIPDPFSNIIESIVNLQKINQKSTYDYSENEVLWKNLSVDIPENKTSLKKSFQIELDGTSELVDTIFGRNDENLTDVDNNLSLIDNEQVKTAYIIAFLQNFIVKEERKLQEYEAKYRLIAENTTDLVSLLDADMNILYSSPSHRTVLGIVLNEGSEFPYKLVHKEDIERVVRCFQNVLKTKEHSSVEFRFKHKEGSFIWLETKMTPVYGENQELHHILCVSKEVTERKQYEAELENMAFHDYLTGSYNRRLFMERLHHTMNQAKSRQEPFFVMFLDLDQFRWVNNTLGHDVGDELLIQFVKRVKACIRKEDTLARLSGDEFAILLTGISIEDVGNLAKRILSALQEPWKIKNHEFKTTSSIGIGIYPNCGGDISTLLKHANQALHKAKQFGKNNYQFCGKLTDFNDSFESDIQRAILNNEFYLVYQPKFNLLTKRIESLEALIRWNHPQKGMIAPSEFISRAEELDLIVPITHWVLEQVGKQMKKWQLLGFHKVPVSVNISPQHFEKGTLVEDILNLIKKAEIEPQYLILEMTESTMIQDFDTTIQTIQKLKQMGVQIAIDDFGTGFSSLSYLMKLQVDVLKLDKSFVEELTNQKNASLVHFIISLAHNLNLRVVAEGIETEDQLQILAQYGCDLGQGYLFSKPLMSEQIEKMLLKKE</sequence>
<dbReference type="PROSITE" id="PS50883">
    <property type="entry name" value="EAL"/>
    <property type="match status" value="1"/>
</dbReference>
<dbReference type="GO" id="GO:0006355">
    <property type="term" value="P:regulation of DNA-templated transcription"/>
    <property type="evidence" value="ECO:0007669"/>
    <property type="project" value="InterPro"/>
</dbReference>
<accession>G9QKL6</accession>
<dbReference type="SUPFAM" id="SSF55785">
    <property type="entry name" value="PYP-like sensor domain (PAS domain)"/>
    <property type="match status" value="3"/>
</dbReference>
<proteinExistence type="predicted"/>
<protein>
    <submittedName>
        <fullName evidence="6">PAS domain S-box protein</fullName>
    </submittedName>
</protein>
<dbReference type="Gene3D" id="3.30.70.270">
    <property type="match status" value="1"/>
</dbReference>
<dbReference type="Pfam" id="PF00563">
    <property type="entry name" value="EAL"/>
    <property type="match status" value="1"/>
</dbReference>
<dbReference type="InterPro" id="IPR029787">
    <property type="entry name" value="Nucleotide_cyclase"/>
</dbReference>
<dbReference type="InterPro" id="IPR000160">
    <property type="entry name" value="GGDEF_dom"/>
</dbReference>
<evidence type="ECO:0000259" key="2">
    <source>
        <dbReference type="PROSITE" id="PS50112"/>
    </source>
</evidence>
<dbReference type="Gene3D" id="3.30.450.20">
    <property type="entry name" value="PAS domain"/>
    <property type="match status" value="3"/>
</dbReference>
<dbReference type="InterPro" id="IPR052155">
    <property type="entry name" value="Biofilm_reg_signaling"/>
</dbReference>
<dbReference type="Gene3D" id="3.20.20.450">
    <property type="entry name" value="EAL domain"/>
    <property type="match status" value="1"/>
</dbReference>
<dbReference type="CDD" id="cd00130">
    <property type="entry name" value="PAS"/>
    <property type="match status" value="3"/>
</dbReference>
<feature type="domain" description="PAC" evidence="3">
    <location>
        <begin position="202"/>
        <end position="259"/>
    </location>
</feature>
<dbReference type="SUPFAM" id="SSF55073">
    <property type="entry name" value="Nucleotide cyclase"/>
    <property type="match status" value="1"/>
</dbReference>
<dbReference type="SMART" id="SM00086">
    <property type="entry name" value="PAC"/>
    <property type="match status" value="3"/>
</dbReference>
<evidence type="ECO:0000313" key="7">
    <source>
        <dbReference type="Proteomes" id="UP000011747"/>
    </source>
</evidence>
<dbReference type="PANTHER" id="PTHR44757:SF2">
    <property type="entry name" value="BIOFILM ARCHITECTURE MAINTENANCE PROTEIN MBAA"/>
    <property type="match status" value="1"/>
</dbReference>
<dbReference type="CDD" id="cd01948">
    <property type="entry name" value="EAL"/>
    <property type="match status" value="1"/>
</dbReference>
<feature type="domain" description="PAS" evidence="2">
    <location>
        <begin position="132"/>
        <end position="176"/>
    </location>
</feature>
<dbReference type="PATRIC" id="fig|665952.3.peg.1559"/>
<dbReference type="SMART" id="SM00052">
    <property type="entry name" value="EAL"/>
    <property type="match status" value="1"/>
</dbReference>
<dbReference type="InterPro" id="IPR001610">
    <property type="entry name" value="PAC"/>
</dbReference>
<dbReference type="CDD" id="cd01949">
    <property type="entry name" value="GGDEF"/>
    <property type="match status" value="1"/>
</dbReference>
<dbReference type="Proteomes" id="UP000011747">
    <property type="component" value="Unassembled WGS sequence"/>
</dbReference>
<comment type="caution">
    <text evidence="6">The sequence shown here is derived from an EMBL/GenBank/DDBJ whole genome shotgun (WGS) entry which is preliminary data.</text>
</comment>
<keyword evidence="1" id="KW-0175">Coiled coil</keyword>
<feature type="domain" description="PAS" evidence="2">
    <location>
        <begin position="260"/>
        <end position="330"/>
    </location>
</feature>
<evidence type="ECO:0000259" key="3">
    <source>
        <dbReference type="PROSITE" id="PS50113"/>
    </source>
</evidence>
<feature type="domain" description="PAC" evidence="3">
    <location>
        <begin position="569"/>
        <end position="621"/>
    </location>
</feature>
<dbReference type="InterPro" id="IPR035965">
    <property type="entry name" value="PAS-like_dom_sf"/>
</dbReference>
<name>G9QKL6_9BACI</name>
<dbReference type="InterPro" id="IPR013655">
    <property type="entry name" value="PAS_fold_3"/>
</dbReference>
<dbReference type="SMART" id="SM00091">
    <property type="entry name" value="PAS"/>
    <property type="match status" value="3"/>
</dbReference>
<organism evidence="6 7">
    <name type="scientific">Bacillus smithii 7_3_47FAA</name>
    <dbReference type="NCBI Taxonomy" id="665952"/>
    <lineage>
        <taxon>Bacteria</taxon>
        <taxon>Bacillati</taxon>
        <taxon>Bacillota</taxon>
        <taxon>Bacilli</taxon>
        <taxon>Bacillales</taxon>
        <taxon>Bacillaceae</taxon>
        <taxon>Bacillus</taxon>
    </lineage>
</organism>
<dbReference type="InterPro" id="IPR000014">
    <property type="entry name" value="PAS"/>
</dbReference>
<dbReference type="InterPro" id="IPR043128">
    <property type="entry name" value="Rev_trsase/Diguanyl_cyclase"/>
</dbReference>
<reference evidence="6 7" key="1">
    <citation type="submission" date="2011-09" db="EMBL/GenBank/DDBJ databases">
        <title>The Genome Sequence of Bacillus smithii 7_3_47FAA.</title>
        <authorList>
            <consortium name="The Broad Institute Genome Sequencing Platform"/>
            <person name="Earl A."/>
            <person name="Ward D."/>
            <person name="Feldgarden M."/>
            <person name="Gevers D."/>
            <person name="Daigneault M."/>
            <person name="Strauss J."/>
            <person name="Allen-Vercoe E."/>
            <person name="Young S.K."/>
            <person name="Zeng Q."/>
            <person name="Gargeya S."/>
            <person name="Fitzgerald M."/>
            <person name="Haas B."/>
            <person name="Abouelleil A."/>
            <person name="Alvarado L."/>
            <person name="Arachchi H.M."/>
            <person name="Berlin A."/>
            <person name="Brown A."/>
            <person name="Chapman S.B."/>
            <person name="Chen Z."/>
            <person name="Dunbar C."/>
            <person name="Freedman E."/>
            <person name="Gearin G."/>
            <person name="Goldberg J."/>
            <person name="Griggs A."/>
            <person name="Gujja S."/>
            <person name="Heiman D."/>
            <person name="Howarth C."/>
            <person name="Larson L."/>
            <person name="Lui A."/>
            <person name="MacDonald P.J.P."/>
            <person name="Montmayeur A."/>
            <person name="Murphy C."/>
            <person name="Neiman D."/>
            <person name="Pearson M."/>
            <person name="Priest M."/>
            <person name="Roberts A."/>
            <person name="Saif S."/>
            <person name="Shea T."/>
            <person name="Shenoy N."/>
            <person name="Sisk P."/>
            <person name="Stolte C."/>
            <person name="Sykes S."/>
            <person name="Wortman J."/>
            <person name="Nusbaum C."/>
            <person name="Birren B."/>
        </authorList>
    </citation>
    <scope>NUCLEOTIDE SEQUENCE [LARGE SCALE GENOMIC DNA]</scope>
    <source>
        <strain evidence="6 7">7_3_47FAA</strain>
    </source>
</reference>
<dbReference type="RefSeq" id="WP_003353877.1">
    <property type="nucleotide sequence ID" value="NZ_JH414751.1"/>
</dbReference>
<dbReference type="EMBL" id="ACWF01000082">
    <property type="protein sequence ID" value="EHL78315.1"/>
    <property type="molecule type" value="Genomic_DNA"/>
</dbReference>
<dbReference type="InterPro" id="IPR000700">
    <property type="entry name" value="PAS-assoc_C"/>
</dbReference>
<dbReference type="HOGENOM" id="CLU_000445_70_20_9"/>
<dbReference type="PROSITE" id="PS50112">
    <property type="entry name" value="PAS"/>
    <property type="match status" value="3"/>
</dbReference>
<evidence type="ECO:0000259" key="4">
    <source>
        <dbReference type="PROSITE" id="PS50883"/>
    </source>
</evidence>
<gene>
    <name evidence="6" type="ORF">HMPREF1015_01705</name>
</gene>
<dbReference type="InterPro" id="IPR035919">
    <property type="entry name" value="EAL_sf"/>
</dbReference>
<dbReference type="PROSITE" id="PS50113">
    <property type="entry name" value="PAC"/>
    <property type="match status" value="2"/>
</dbReference>
<dbReference type="SMART" id="SM00267">
    <property type="entry name" value="GGDEF"/>
    <property type="match status" value="1"/>
</dbReference>
<dbReference type="SUPFAM" id="SSF141868">
    <property type="entry name" value="EAL domain-like"/>
    <property type="match status" value="1"/>
</dbReference>
<evidence type="ECO:0000259" key="5">
    <source>
        <dbReference type="PROSITE" id="PS50887"/>
    </source>
</evidence>
<dbReference type="NCBIfam" id="TIGR00254">
    <property type="entry name" value="GGDEF"/>
    <property type="match status" value="1"/>
</dbReference>
<dbReference type="PANTHER" id="PTHR44757">
    <property type="entry name" value="DIGUANYLATE CYCLASE DGCP"/>
    <property type="match status" value="1"/>
</dbReference>
<dbReference type="PROSITE" id="PS50887">
    <property type="entry name" value="GGDEF"/>
    <property type="match status" value="1"/>
</dbReference>
<feature type="domain" description="GGDEF" evidence="5">
    <location>
        <begin position="653"/>
        <end position="785"/>
    </location>
</feature>
<feature type="domain" description="PAS" evidence="2">
    <location>
        <begin position="497"/>
        <end position="566"/>
    </location>
</feature>
<dbReference type="Pfam" id="PF00990">
    <property type="entry name" value="GGDEF"/>
    <property type="match status" value="1"/>
</dbReference>
<dbReference type="AlphaFoldDB" id="G9QKL6"/>
<dbReference type="FunFam" id="3.20.20.450:FF:000001">
    <property type="entry name" value="Cyclic di-GMP phosphodiesterase yahA"/>
    <property type="match status" value="1"/>
</dbReference>
<keyword evidence="7" id="KW-1185">Reference proteome</keyword>
<feature type="coiled-coil region" evidence="1">
    <location>
        <begin position="480"/>
        <end position="507"/>
    </location>
</feature>